<name>A0A839F4I4_9GAMM</name>
<evidence type="ECO:0000256" key="1">
    <source>
        <dbReference type="SAM" id="MobiDB-lite"/>
    </source>
</evidence>
<dbReference type="Proteomes" id="UP000550401">
    <property type="component" value="Unassembled WGS sequence"/>
</dbReference>
<dbReference type="RefSeq" id="WP_182531996.1">
    <property type="nucleotide sequence ID" value="NZ_JACGXL010000005.1"/>
</dbReference>
<feature type="compositionally biased region" description="Basic residues" evidence="1">
    <location>
        <begin position="1183"/>
        <end position="1196"/>
    </location>
</feature>
<keyword evidence="2" id="KW-0732">Signal</keyword>
<gene>
    <name evidence="3" type="ORF">FHW12_003188</name>
</gene>
<protein>
    <recommendedName>
        <fullName evidence="5">Reprolysin-like metallo-peptidase family M12B</fullName>
    </recommendedName>
</protein>
<dbReference type="GO" id="GO:0008237">
    <property type="term" value="F:metallopeptidase activity"/>
    <property type="evidence" value="ECO:0007669"/>
    <property type="project" value="InterPro"/>
</dbReference>
<evidence type="ECO:0008006" key="5">
    <source>
        <dbReference type="Google" id="ProtNLM"/>
    </source>
</evidence>
<comment type="caution">
    <text evidence="3">The sequence shown here is derived from an EMBL/GenBank/DDBJ whole genome shotgun (WGS) entry which is preliminary data.</text>
</comment>
<dbReference type="EMBL" id="JACGXL010000005">
    <property type="protein sequence ID" value="MBA8888952.1"/>
    <property type="molecule type" value="Genomic_DNA"/>
</dbReference>
<evidence type="ECO:0000256" key="2">
    <source>
        <dbReference type="SAM" id="SignalP"/>
    </source>
</evidence>
<feature type="region of interest" description="Disordered" evidence="1">
    <location>
        <begin position="1004"/>
        <end position="1037"/>
    </location>
</feature>
<dbReference type="SUPFAM" id="SSF55486">
    <property type="entry name" value="Metalloproteases ('zincins'), catalytic domain"/>
    <property type="match status" value="1"/>
</dbReference>
<keyword evidence="4" id="KW-1185">Reference proteome</keyword>
<organism evidence="3 4">
    <name type="scientific">Dokdonella fugitiva</name>
    <dbReference type="NCBI Taxonomy" id="328517"/>
    <lineage>
        <taxon>Bacteria</taxon>
        <taxon>Pseudomonadati</taxon>
        <taxon>Pseudomonadota</taxon>
        <taxon>Gammaproteobacteria</taxon>
        <taxon>Lysobacterales</taxon>
        <taxon>Rhodanobacteraceae</taxon>
        <taxon>Dokdonella</taxon>
    </lineage>
</organism>
<dbReference type="Pfam" id="PF13574">
    <property type="entry name" value="Reprolysin_2"/>
    <property type="match status" value="1"/>
</dbReference>
<accession>A0A839F4I4</accession>
<proteinExistence type="predicted"/>
<reference evidence="3 4" key="1">
    <citation type="submission" date="2020-07" db="EMBL/GenBank/DDBJ databases">
        <title>Genomic Encyclopedia of Type Strains, Phase IV (KMG-V): Genome sequencing to study the core and pangenomes of soil and plant-associated prokaryotes.</title>
        <authorList>
            <person name="Whitman W."/>
        </authorList>
    </citation>
    <scope>NUCLEOTIDE SEQUENCE [LARGE SCALE GENOMIC DNA]</scope>
    <source>
        <strain evidence="3 4">RH2WT43</strain>
    </source>
</reference>
<feature type="signal peptide" evidence="2">
    <location>
        <begin position="1"/>
        <end position="23"/>
    </location>
</feature>
<evidence type="ECO:0000313" key="3">
    <source>
        <dbReference type="EMBL" id="MBA8888952.1"/>
    </source>
</evidence>
<sequence length="1196" mass="120106">MNRYSIKAGMLLVLGMSATAAWASPSEAYWHDDAARNPAPGAPHPAAWRSLSLDTSDVARYLKAAHERGIATSIALPQPDGGFADFMVVDSGTLPPELQAKYPDILSFKGSDAQGRPVRLDVSPMGFQAMVFDPAGIWVVRPEVLGAGSSYMSFKRSGLAIPDGMGRCDVHEQGIDAAGKHLVPSQPMTQTGVNHRVYRAAVAANHQYIAAVGGGTVAGGLSATVVAINRVTQVYETEMAIQLTLVPNNDLLMYASTSGDPFGSNGTGVINNSTSVISGVIGAANYDIGHVFTTGSGGVAGLGNVCGSSKGRGTTGLPNPTGDAFYIDFVAHEMGHQFGGNHPFNGTGGNCSGGNRNGPTAYEPGSGSTIMAYAGICSADDLQPHSDPYFHAISLQEINNYTNGGGNCSVNTVNDNHAPVIDSGSLPTGYTIPARTPFVLSASASDTDAADTVTYSWEEWDLGAAAPLTTGDNGSSPIFRAWPPTVSGARMFPKLSTVLTGTALKGETLPTTTRALKFRLTARDQRPAFGTTQSADITVNVVNSAGPFQVTAPNTAVSWAQGSTQSVTWDVANTTAAPVGCSAVDIALSADGGQTFPYGLASGVANSGSASVTVPAIATTQGRVSVACANNIFFDISNANFTIPAAAGTFTVGGSVSGLAGGGLVLQLNGGDDMAVAVNGSFTFPAALAGGAGYAVTVGASPAHPAQTCAVANGSGTIGAANVSNVSITCTTTPAATYTIGGSVSGLVGSGLALKLNGGTALPIAADGPYTFPNALADASVYTVMISSQPAGQTCTLAHANGTLTGANVTNVDVNCTGGGASYTVGGSVSGLTGSGLALSLNAGAQTVPVATNGVFTFPTALADGSAYAVTVGTQPSGQTCSVANGSGTISGANVTNVAVTCAAIPTYTVGGTVSGLAGGSVGLSLNGGAQSQSVAADGSFAFPTGLVNGATYTVTIATQPSPQTCVVSNGSGTIAGANVTDVAVTCAGIDAIFTDGFDGNALPGQPVQDPGFESTTADGGSNPSWESVDGNEGAGGGTNLYSDLGEFDTLPIHDGHWVTWFGGWGGGAEIQHVAQSVTIAAGAPRYLNFWRLIDSLPDAAGTLTVSIDGNAVDTLDVSSATPDAAFTQQSIDISAYANGAAHVIRFQYQYDDAGGSGVDGNVFIDDVTVDATSASPRPAPVRPHRSLGTRHKHAR</sequence>
<dbReference type="InterPro" id="IPR024079">
    <property type="entry name" value="MetalloPept_cat_dom_sf"/>
</dbReference>
<dbReference type="Gene3D" id="3.40.390.10">
    <property type="entry name" value="Collagenase (Catalytic Domain)"/>
    <property type="match status" value="1"/>
</dbReference>
<dbReference type="AlphaFoldDB" id="A0A839F4I4"/>
<feature type="chain" id="PRO_5032782927" description="Reprolysin-like metallo-peptidase family M12B" evidence="2">
    <location>
        <begin position="24"/>
        <end position="1196"/>
    </location>
</feature>
<feature type="compositionally biased region" description="Polar residues" evidence="1">
    <location>
        <begin position="1014"/>
        <end position="1026"/>
    </location>
</feature>
<feature type="region of interest" description="Disordered" evidence="1">
    <location>
        <begin position="1174"/>
        <end position="1196"/>
    </location>
</feature>
<evidence type="ECO:0000313" key="4">
    <source>
        <dbReference type="Proteomes" id="UP000550401"/>
    </source>
</evidence>